<dbReference type="Proteomes" id="UP000504610">
    <property type="component" value="Chromosome 6"/>
</dbReference>
<dbReference type="SUPFAM" id="SSF56672">
    <property type="entry name" value="DNA/RNA polymerases"/>
    <property type="match status" value="1"/>
</dbReference>
<evidence type="ECO:0000259" key="14">
    <source>
        <dbReference type="Pfam" id="PF17921"/>
    </source>
</evidence>
<keyword evidence="4" id="KW-0378">Hydrolase</keyword>
<accession>A0A9W3BVH8</accession>
<dbReference type="Gene3D" id="3.30.70.270">
    <property type="match status" value="1"/>
</dbReference>
<dbReference type="KEGG" id="rsz:130495744"/>
<dbReference type="FunFam" id="3.10.10.10:FF:000002">
    <property type="entry name" value="Retrovirus-related Pol polyprotein from transposon 17.6-like protein"/>
    <property type="match status" value="1"/>
</dbReference>
<dbReference type="GeneID" id="130495744"/>
<dbReference type="InterPro" id="IPR043502">
    <property type="entry name" value="DNA/RNA_pol_sf"/>
</dbReference>
<keyword evidence="1" id="KW-0645">Protease</keyword>
<dbReference type="FunFam" id="3.10.20.370:FF:000001">
    <property type="entry name" value="Retrovirus-related Pol polyprotein from transposon 17.6-like protein"/>
    <property type="match status" value="1"/>
</dbReference>
<feature type="domain" description="Reverse transcriptase/retrotransposon-derived protein RNase H-like" evidence="13">
    <location>
        <begin position="714"/>
        <end position="808"/>
    </location>
</feature>
<keyword evidence="3" id="KW-0064">Aspartyl protease</keyword>
<dbReference type="RefSeq" id="XP_056843218.1">
    <property type="nucleotide sequence ID" value="XM_056987238.1"/>
</dbReference>
<dbReference type="OrthoDB" id="1103067at2759"/>
<evidence type="ECO:0000256" key="5">
    <source>
        <dbReference type="ARBA" id="ARBA00022842"/>
    </source>
</evidence>
<dbReference type="AlphaFoldDB" id="A0A9W3BVH8"/>
<dbReference type="CDD" id="cd01647">
    <property type="entry name" value="RT_LTR"/>
    <property type="match status" value="1"/>
</dbReference>
<evidence type="ECO:0000256" key="2">
    <source>
        <dbReference type="ARBA" id="ARBA00022723"/>
    </source>
</evidence>
<dbReference type="Pfam" id="PF17919">
    <property type="entry name" value="RT_RNaseH_2"/>
    <property type="match status" value="1"/>
</dbReference>
<evidence type="ECO:0000259" key="13">
    <source>
        <dbReference type="Pfam" id="PF17919"/>
    </source>
</evidence>
<keyword evidence="11" id="KW-0511">Multifunctional enzyme</keyword>
<evidence type="ECO:0000259" key="15">
    <source>
        <dbReference type="Pfam" id="PF24626"/>
    </source>
</evidence>
<protein>
    <submittedName>
        <fullName evidence="17">Uncharacterized protein LOC130495744</fullName>
    </submittedName>
</protein>
<keyword evidence="9" id="KW-0238">DNA-binding</keyword>
<dbReference type="PANTHER" id="PTHR37984:SF5">
    <property type="entry name" value="PROTEIN NYNRIN-LIKE"/>
    <property type="match status" value="1"/>
</dbReference>
<dbReference type="Gene3D" id="3.10.10.10">
    <property type="entry name" value="HIV Type 1 Reverse Transcriptase, subunit A, domain 1"/>
    <property type="match status" value="1"/>
</dbReference>
<feature type="domain" description="Retrotransposon gag" evidence="12">
    <location>
        <begin position="147"/>
        <end position="236"/>
    </location>
</feature>
<dbReference type="Gene3D" id="1.10.340.70">
    <property type="match status" value="1"/>
</dbReference>
<keyword evidence="8" id="KW-0239">DNA-directed DNA polymerase</keyword>
<dbReference type="FunFam" id="3.30.70.270:FF:000020">
    <property type="entry name" value="Transposon Tf2-6 polyprotein-like Protein"/>
    <property type="match status" value="1"/>
</dbReference>
<dbReference type="GO" id="GO:0006310">
    <property type="term" value="P:DNA recombination"/>
    <property type="evidence" value="ECO:0007669"/>
    <property type="project" value="UniProtKB-KW"/>
</dbReference>
<dbReference type="Gene3D" id="3.10.20.370">
    <property type="match status" value="1"/>
</dbReference>
<keyword evidence="16" id="KW-1185">Reference proteome</keyword>
<dbReference type="Pfam" id="PF03732">
    <property type="entry name" value="Retrotrans_gag"/>
    <property type="match status" value="1"/>
</dbReference>
<dbReference type="Pfam" id="PF24626">
    <property type="entry name" value="SH3_Tf2-1"/>
    <property type="match status" value="1"/>
</dbReference>
<dbReference type="InterPro" id="IPR043128">
    <property type="entry name" value="Rev_trsase/Diguanyl_cyclase"/>
</dbReference>
<evidence type="ECO:0000256" key="11">
    <source>
        <dbReference type="ARBA" id="ARBA00023268"/>
    </source>
</evidence>
<name>A0A9W3BVH8_RAPSA</name>
<evidence type="ECO:0000256" key="1">
    <source>
        <dbReference type="ARBA" id="ARBA00022670"/>
    </source>
</evidence>
<feature type="domain" description="Integrase zinc-binding" evidence="14">
    <location>
        <begin position="890"/>
        <end position="934"/>
    </location>
</feature>
<dbReference type="InterPro" id="IPR056924">
    <property type="entry name" value="SH3_Tf2-1"/>
</dbReference>
<dbReference type="InterPro" id="IPR050951">
    <property type="entry name" value="Retrovirus_Pol_polyprotein"/>
</dbReference>
<dbReference type="InterPro" id="IPR005162">
    <property type="entry name" value="Retrotrans_gag_dom"/>
</dbReference>
<organism evidence="16 17">
    <name type="scientific">Raphanus sativus</name>
    <name type="common">Radish</name>
    <name type="synonym">Raphanus raphanistrum var. sativus</name>
    <dbReference type="NCBI Taxonomy" id="3726"/>
    <lineage>
        <taxon>Eukaryota</taxon>
        <taxon>Viridiplantae</taxon>
        <taxon>Streptophyta</taxon>
        <taxon>Embryophyta</taxon>
        <taxon>Tracheophyta</taxon>
        <taxon>Spermatophyta</taxon>
        <taxon>Magnoliopsida</taxon>
        <taxon>eudicotyledons</taxon>
        <taxon>Gunneridae</taxon>
        <taxon>Pentapetalae</taxon>
        <taxon>rosids</taxon>
        <taxon>malvids</taxon>
        <taxon>Brassicales</taxon>
        <taxon>Brassicaceae</taxon>
        <taxon>Brassiceae</taxon>
        <taxon>Raphanus</taxon>
    </lineage>
</organism>
<evidence type="ECO:0000256" key="9">
    <source>
        <dbReference type="ARBA" id="ARBA00023125"/>
    </source>
</evidence>
<keyword evidence="8" id="KW-0808">Transferase</keyword>
<dbReference type="GO" id="GO:0015074">
    <property type="term" value="P:DNA integration"/>
    <property type="evidence" value="ECO:0007669"/>
    <property type="project" value="UniProtKB-KW"/>
</dbReference>
<keyword evidence="6" id="KW-0229">DNA integration</keyword>
<keyword evidence="8" id="KW-0548">Nucleotidyltransferase</keyword>
<dbReference type="GO" id="GO:0003677">
    <property type="term" value="F:DNA binding"/>
    <property type="evidence" value="ECO:0007669"/>
    <property type="project" value="UniProtKB-KW"/>
</dbReference>
<evidence type="ECO:0000256" key="8">
    <source>
        <dbReference type="ARBA" id="ARBA00022932"/>
    </source>
</evidence>
<dbReference type="InterPro" id="IPR041588">
    <property type="entry name" value="Integrase_H2C2"/>
</dbReference>
<dbReference type="GO" id="GO:0046872">
    <property type="term" value="F:metal ion binding"/>
    <property type="evidence" value="ECO:0007669"/>
    <property type="project" value="UniProtKB-KW"/>
</dbReference>
<keyword evidence="7" id="KW-0695">RNA-directed DNA polymerase</keyword>
<evidence type="ECO:0000256" key="6">
    <source>
        <dbReference type="ARBA" id="ARBA00022908"/>
    </source>
</evidence>
<evidence type="ECO:0000256" key="10">
    <source>
        <dbReference type="ARBA" id="ARBA00023172"/>
    </source>
</evidence>
<dbReference type="GO" id="GO:0003887">
    <property type="term" value="F:DNA-directed DNA polymerase activity"/>
    <property type="evidence" value="ECO:0007669"/>
    <property type="project" value="UniProtKB-KW"/>
</dbReference>
<dbReference type="GO" id="GO:0003964">
    <property type="term" value="F:RNA-directed DNA polymerase activity"/>
    <property type="evidence" value="ECO:0007669"/>
    <property type="project" value="UniProtKB-KW"/>
</dbReference>
<feature type="domain" description="Tf2-1-like SH3-like" evidence="15">
    <location>
        <begin position="946"/>
        <end position="1008"/>
    </location>
</feature>
<evidence type="ECO:0000256" key="3">
    <source>
        <dbReference type="ARBA" id="ARBA00022750"/>
    </source>
</evidence>
<reference evidence="17" key="2">
    <citation type="submission" date="2025-08" db="UniProtKB">
        <authorList>
            <consortium name="RefSeq"/>
        </authorList>
    </citation>
    <scope>IDENTIFICATION</scope>
    <source>
        <tissue evidence="17">Leaf</tissue>
    </source>
</reference>
<keyword evidence="2" id="KW-0479">Metal-binding</keyword>
<sequence length="1109" mass="126277">MAESSIGDDVEVTPSSDVPREAVLRMMEDDIEYMRIGCDKLARTDKATSDRLGALEKKIATMGSESNSRLGVIESQILLITEMLSRFEANAVINQRPGKGIMSSSFHTQNQKVDMPVLAGLLPFDWISRVERFFRIGNYNNEDKLHLVSLSLEGPVLQWFNGEMMTEPFQSWNQFTKRMLERFAGPIDNDPAARLFCLQQEGDTVDYVNEFEMLRNQVTWVDEKNLIKVFYNGLKPEMKEVIRMKEPVSLTSHKLAVLKMQSTTFCKVIGSAAVGETQKGYKRQSYSTRIAIVPPKKIGDQSSLEAGANKENAVQQRPALRPRQQYSDAELDRMRKDKLQVMDSQEEDIFQEQPNQQVLHTLSLNSYLGIDSSKTTKMRGYINNKEVIVMLAIGASHNFISPEVVTKLRLKVSADSSLDVLLGIGEVDWKEQVFSFVYEGNRVTLLGEKALNCMKFYFKSLKPVYTSGKIGREVLLASSIATSLFPEVRIQYSQILQEFADVFSIPTTLPSFRGQRHTINLKPGVSSVSVRPCRYPHASKVAMEQMVNDMLATGIIRPSTSPFSSHVLLVKKKDVSLRFCVDYRSLNRATILDKYPIPLSSNKKVEADIHKTAFRIVEGHYEFLVMPFGLTNAPDPGPYEQVQTVEYLSHIISANGVATDSAKTEEMTTWPIPKTLKQLRGFLGLTGYYRRFVKDYGSIARPLTTLLKKDQFFWSQEEQAAFDQLKHAMAHALVLALPNFQETFVIESDASRFGLGAVLMQTKQPIAFFSHALTTREQMKPAYKRELMAIVMAIRKWKHYLLGRKFHVHSDQQQRRLSRSLSTSSMILALTVPTVLQWEDLYNEIRADTTLQATISKLLSGALVSKKYQVIEGRLWSKKQLVIPKTSKFVLVILQEAHNSKLGRHSGVLKTVKRVQCSFSWKGMYKQIHEYVASYKSRRDLELAVGDMVYLKLQPYRQKTVSRRFCQKLVAKFYGPYKIIERIGKTAYKLHLPPEARIHSVFHVSQLKLALGQQDQCSELPPSCSVDDDEVITPADVLDKRYSSKGELELLLEGKLNFVGGSIDRYKKSYYRKRKGKEVCEVEGWYIEVKKLVNNREVENLLVEKESLQ</sequence>
<evidence type="ECO:0000259" key="12">
    <source>
        <dbReference type="Pfam" id="PF03732"/>
    </source>
</evidence>
<dbReference type="GO" id="GO:0004190">
    <property type="term" value="F:aspartic-type endopeptidase activity"/>
    <property type="evidence" value="ECO:0007669"/>
    <property type="project" value="UniProtKB-KW"/>
</dbReference>
<dbReference type="InterPro" id="IPR041577">
    <property type="entry name" value="RT_RNaseH_2"/>
</dbReference>
<keyword evidence="10" id="KW-0233">DNA recombination</keyword>
<dbReference type="Pfam" id="PF17921">
    <property type="entry name" value="Integrase_H2C2"/>
    <property type="match status" value="1"/>
</dbReference>
<evidence type="ECO:0000256" key="4">
    <source>
        <dbReference type="ARBA" id="ARBA00022801"/>
    </source>
</evidence>
<evidence type="ECO:0000313" key="16">
    <source>
        <dbReference type="Proteomes" id="UP000504610"/>
    </source>
</evidence>
<reference evidence="16" key="1">
    <citation type="journal article" date="2019" name="Database">
        <title>The radish genome database (RadishGD): an integrated information resource for radish genomics.</title>
        <authorList>
            <person name="Yu H.J."/>
            <person name="Baek S."/>
            <person name="Lee Y.J."/>
            <person name="Cho A."/>
            <person name="Mun J.H."/>
        </authorList>
    </citation>
    <scope>NUCLEOTIDE SEQUENCE [LARGE SCALE GENOMIC DNA]</scope>
    <source>
        <strain evidence="16">cv. WK10039</strain>
    </source>
</reference>
<dbReference type="CDD" id="cd09274">
    <property type="entry name" value="RNase_HI_RT_Ty3"/>
    <property type="match status" value="1"/>
</dbReference>
<evidence type="ECO:0000313" key="17">
    <source>
        <dbReference type="RefSeq" id="XP_056843218.1"/>
    </source>
</evidence>
<evidence type="ECO:0000256" key="7">
    <source>
        <dbReference type="ARBA" id="ARBA00022918"/>
    </source>
</evidence>
<gene>
    <name evidence="17" type="primary">LOC130495744</name>
</gene>
<dbReference type="GO" id="GO:0006508">
    <property type="term" value="P:proteolysis"/>
    <property type="evidence" value="ECO:0007669"/>
    <property type="project" value="UniProtKB-KW"/>
</dbReference>
<keyword evidence="5" id="KW-0460">Magnesium</keyword>
<proteinExistence type="predicted"/>
<dbReference type="PANTHER" id="PTHR37984">
    <property type="entry name" value="PROTEIN CBG26694"/>
    <property type="match status" value="1"/>
</dbReference>